<comment type="similarity">
    <text evidence="3">Belongs to the NRARP family.</text>
</comment>
<dbReference type="InterPro" id="IPR002110">
    <property type="entry name" value="Ankyrin_rpt"/>
</dbReference>
<name>A0A6P8J5Y0_ACTTE</name>
<dbReference type="SMART" id="SM00248">
    <property type="entry name" value="ANK"/>
    <property type="match status" value="2"/>
</dbReference>
<dbReference type="Proteomes" id="UP000515163">
    <property type="component" value="Unplaced"/>
</dbReference>
<dbReference type="GeneID" id="116308785"/>
<evidence type="ECO:0000256" key="2">
    <source>
        <dbReference type="ARBA" id="ARBA00022737"/>
    </source>
</evidence>
<gene>
    <name evidence="6" type="primary">LOC116308785</name>
</gene>
<organism evidence="5 6">
    <name type="scientific">Actinia tenebrosa</name>
    <name type="common">Australian red waratah sea anemone</name>
    <dbReference type="NCBI Taxonomy" id="6105"/>
    <lineage>
        <taxon>Eukaryota</taxon>
        <taxon>Metazoa</taxon>
        <taxon>Cnidaria</taxon>
        <taxon>Anthozoa</taxon>
        <taxon>Hexacorallia</taxon>
        <taxon>Actiniaria</taxon>
        <taxon>Actiniidae</taxon>
        <taxon>Actinia</taxon>
    </lineage>
</organism>
<reference evidence="6" key="1">
    <citation type="submission" date="2025-08" db="UniProtKB">
        <authorList>
            <consortium name="RefSeq"/>
        </authorList>
    </citation>
    <scope>IDENTIFICATION</scope>
    <source>
        <tissue evidence="6">Tentacle</tissue>
    </source>
</reference>
<feature type="repeat" description="ANK" evidence="4">
    <location>
        <begin position="99"/>
        <end position="131"/>
    </location>
</feature>
<dbReference type="InterPro" id="IPR036770">
    <property type="entry name" value="Ankyrin_rpt-contain_sf"/>
</dbReference>
<dbReference type="PROSITE" id="PS50297">
    <property type="entry name" value="ANK_REP_REGION"/>
    <property type="match status" value="2"/>
</dbReference>
<keyword evidence="2" id="KW-0677">Repeat</keyword>
<evidence type="ECO:0000256" key="4">
    <source>
        <dbReference type="PROSITE-ProRule" id="PRU00023"/>
    </source>
</evidence>
<sequence>MSENRKARRRERFRRGRSCPQPFDLVIQSVCNQGSLEHEVLKDAQRFMYHMQQQGHPIDLDAITASGMTALTQCVLDGSLRSVKILVELGANVNKKDGRGWTPLHYAASEGYIEIVRFLLRCEADVRTKNNEGDLPVDLAEDEAVKELLSRVTLFLTPTGSVIRRRLSLPAGHGF</sequence>
<dbReference type="SUPFAM" id="SSF48403">
    <property type="entry name" value="Ankyrin repeat"/>
    <property type="match status" value="1"/>
</dbReference>
<evidence type="ECO:0000256" key="1">
    <source>
        <dbReference type="ARBA" id="ARBA00022473"/>
    </source>
</evidence>
<dbReference type="KEGG" id="aten:116308785"/>
<dbReference type="Pfam" id="PF12796">
    <property type="entry name" value="Ank_2"/>
    <property type="match status" value="1"/>
</dbReference>
<keyword evidence="4" id="KW-0040">ANK repeat</keyword>
<evidence type="ECO:0000313" key="6">
    <source>
        <dbReference type="RefSeq" id="XP_031575134.1"/>
    </source>
</evidence>
<keyword evidence="5" id="KW-1185">Reference proteome</keyword>
<dbReference type="PANTHER" id="PTHR24179:SF21">
    <property type="entry name" value="MYOSIN BINDING SUBUNIT, ISOFORM O"/>
    <property type="match status" value="1"/>
</dbReference>
<dbReference type="OrthoDB" id="19014at2759"/>
<evidence type="ECO:0000313" key="5">
    <source>
        <dbReference type="Proteomes" id="UP000515163"/>
    </source>
</evidence>
<proteinExistence type="inferred from homology"/>
<dbReference type="GO" id="GO:0019208">
    <property type="term" value="F:phosphatase regulator activity"/>
    <property type="evidence" value="ECO:0007669"/>
    <property type="project" value="TreeGrafter"/>
</dbReference>
<dbReference type="AlphaFoldDB" id="A0A6P8J5Y0"/>
<keyword evidence="1" id="KW-0217">Developmental protein</keyword>
<dbReference type="Gene3D" id="1.25.40.20">
    <property type="entry name" value="Ankyrin repeat-containing domain"/>
    <property type="match status" value="1"/>
</dbReference>
<dbReference type="GO" id="GO:0004857">
    <property type="term" value="F:enzyme inhibitor activity"/>
    <property type="evidence" value="ECO:0007669"/>
    <property type="project" value="TreeGrafter"/>
</dbReference>
<dbReference type="PROSITE" id="PS50088">
    <property type="entry name" value="ANK_REPEAT"/>
    <property type="match status" value="2"/>
</dbReference>
<dbReference type="InParanoid" id="A0A6P8J5Y0"/>
<feature type="repeat" description="ANK" evidence="4">
    <location>
        <begin position="66"/>
        <end position="98"/>
    </location>
</feature>
<dbReference type="GO" id="GO:0005737">
    <property type="term" value="C:cytoplasm"/>
    <property type="evidence" value="ECO:0007669"/>
    <property type="project" value="TreeGrafter"/>
</dbReference>
<dbReference type="InterPro" id="IPR051226">
    <property type="entry name" value="PP1_Regulatory_Subunit"/>
</dbReference>
<dbReference type="RefSeq" id="XP_031575134.1">
    <property type="nucleotide sequence ID" value="XM_031719274.1"/>
</dbReference>
<dbReference type="PANTHER" id="PTHR24179">
    <property type="entry name" value="PROTEIN PHOSPHATASE 1 REGULATORY SUBUNIT 12"/>
    <property type="match status" value="1"/>
</dbReference>
<protein>
    <submittedName>
        <fullName evidence="6">Protein phosphatase 1 regulatory subunit 27-like</fullName>
    </submittedName>
</protein>
<accession>A0A6P8J5Y0</accession>
<evidence type="ECO:0000256" key="3">
    <source>
        <dbReference type="ARBA" id="ARBA00038386"/>
    </source>
</evidence>